<proteinExistence type="predicted"/>
<evidence type="ECO:0000313" key="5">
    <source>
        <dbReference type="Proteomes" id="UP000295636"/>
    </source>
</evidence>
<keyword evidence="2" id="KW-0812">Transmembrane</keyword>
<keyword evidence="2" id="KW-1133">Transmembrane helix</keyword>
<evidence type="ECO:0000256" key="1">
    <source>
        <dbReference type="SAM" id="Coils"/>
    </source>
</evidence>
<dbReference type="Gene3D" id="2.70.70.10">
    <property type="entry name" value="Glucose Permease (Domain IIA)"/>
    <property type="match status" value="1"/>
</dbReference>
<dbReference type="Pfam" id="PF01551">
    <property type="entry name" value="Peptidase_M23"/>
    <property type="match status" value="1"/>
</dbReference>
<sequence length="339" mass="37294">MRFNWFQNKLTFVIIPEAEAHASVTRVKMSRGALCAALLGMMLLSATAAYWYGASFHSAAAKPAFKAHRSDSLSRLEQDLNDKNKTIDRLQLEVFQLSRQAAEVRSQIEQLKQLEHELMKLTSKGAVNSQAASGAAADAGVQLAGSSRIGGMNGMGGPLHPVTARQMGMLLQTAAGSFTALKQEIAELQLRWMQSKHVMLAQQEQLQRIPSLWPTRSHRVTSAYGYRKDPFTDKPSFHRGIDIAGKMNDPVYASAKGTALTVGYDKFHGHHVVIDHGNGMRTWYMHLNGILVKRGETVERGQHIGMLGTSGRSTGPHLHYEIVSKGKSTDPSSYLPRSS</sequence>
<dbReference type="Proteomes" id="UP000295636">
    <property type="component" value="Unassembled WGS sequence"/>
</dbReference>
<keyword evidence="1" id="KW-0175">Coiled coil</keyword>
<reference evidence="4 5" key="1">
    <citation type="submission" date="2019-03" db="EMBL/GenBank/DDBJ databases">
        <title>This is whole genome sequence of Paenibacillus sp MS74 strain.</title>
        <authorList>
            <person name="Trinh H.N."/>
        </authorList>
    </citation>
    <scope>NUCLEOTIDE SEQUENCE [LARGE SCALE GENOMIC DNA]</scope>
    <source>
        <strain evidence="4 5">MS74</strain>
    </source>
</reference>
<dbReference type="CDD" id="cd12797">
    <property type="entry name" value="M23_peptidase"/>
    <property type="match status" value="1"/>
</dbReference>
<dbReference type="SUPFAM" id="SSF51261">
    <property type="entry name" value="Duplicated hybrid motif"/>
    <property type="match status" value="1"/>
</dbReference>
<feature type="transmembrane region" description="Helical" evidence="2">
    <location>
        <begin position="33"/>
        <end position="53"/>
    </location>
</feature>
<comment type="caution">
    <text evidence="4">The sequence shown here is derived from an EMBL/GenBank/DDBJ whole genome shotgun (WGS) entry which is preliminary data.</text>
</comment>
<keyword evidence="5" id="KW-1185">Reference proteome</keyword>
<evidence type="ECO:0000259" key="3">
    <source>
        <dbReference type="Pfam" id="PF01551"/>
    </source>
</evidence>
<evidence type="ECO:0000313" key="4">
    <source>
        <dbReference type="EMBL" id="TDF93861.1"/>
    </source>
</evidence>
<dbReference type="GO" id="GO:0004222">
    <property type="term" value="F:metalloendopeptidase activity"/>
    <property type="evidence" value="ECO:0007669"/>
    <property type="project" value="TreeGrafter"/>
</dbReference>
<dbReference type="InterPro" id="IPR050570">
    <property type="entry name" value="Cell_wall_metabolism_enzyme"/>
</dbReference>
<feature type="domain" description="M23ase beta-sheet core" evidence="3">
    <location>
        <begin position="237"/>
        <end position="331"/>
    </location>
</feature>
<keyword evidence="2" id="KW-0472">Membrane</keyword>
<dbReference type="RefSeq" id="WP_133233718.1">
    <property type="nucleotide sequence ID" value="NZ_SMRT01000015.1"/>
</dbReference>
<dbReference type="PANTHER" id="PTHR21666:SF270">
    <property type="entry name" value="MUREIN HYDROLASE ACTIVATOR ENVC"/>
    <property type="match status" value="1"/>
</dbReference>
<dbReference type="PANTHER" id="PTHR21666">
    <property type="entry name" value="PEPTIDASE-RELATED"/>
    <property type="match status" value="1"/>
</dbReference>
<gene>
    <name evidence="4" type="ORF">E1757_26115</name>
</gene>
<accession>A0A4R5KET8</accession>
<dbReference type="EMBL" id="SMRT01000015">
    <property type="protein sequence ID" value="TDF93861.1"/>
    <property type="molecule type" value="Genomic_DNA"/>
</dbReference>
<protein>
    <submittedName>
        <fullName evidence="4">Peptidase M23</fullName>
    </submittedName>
</protein>
<dbReference type="AlphaFoldDB" id="A0A4R5KET8"/>
<dbReference type="InterPro" id="IPR011055">
    <property type="entry name" value="Dup_hybrid_motif"/>
</dbReference>
<name>A0A4R5KET8_9BACL</name>
<feature type="coiled-coil region" evidence="1">
    <location>
        <begin position="73"/>
        <end position="124"/>
    </location>
</feature>
<dbReference type="OrthoDB" id="9805799at2"/>
<organism evidence="4 5">
    <name type="scientific">Paenibacillus piri</name>
    <dbReference type="NCBI Taxonomy" id="2547395"/>
    <lineage>
        <taxon>Bacteria</taxon>
        <taxon>Bacillati</taxon>
        <taxon>Bacillota</taxon>
        <taxon>Bacilli</taxon>
        <taxon>Bacillales</taxon>
        <taxon>Paenibacillaceae</taxon>
        <taxon>Paenibacillus</taxon>
    </lineage>
</organism>
<evidence type="ECO:0000256" key="2">
    <source>
        <dbReference type="SAM" id="Phobius"/>
    </source>
</evidence>
<dbReference type="InterPro" id="IPR016047">
    <property type="entry name" value="M23ase_b-sheet_dom"/>
</dbReference>